<name>A0A2P6NX98_9EUKA</name>
<feature type="chain" id="PRO_5015116494" evidence="1">
    <location>
        <begin position="18"/>
        <end position="130"/>
    </location>
</feature>
<keyword evidence="3" id="KW-1185">Reference proteome</keyword>
<dbReference type="EMBL" id="MDYQ01000009">
    <property type="protein sequence ID" value="PRP88581.1"/>
    <property type="molecule type" value="Genomic_DNA"/>
</dbReference>
<accession>A0A2P6NX98</accession>
<gene>
    <name evidence="2" type="ORF">PROFUN_02992</name>
</gene>
<sequence>MKIILFCSIVLLAIVFAIPQDASGSYKRGHCKCSRILGRCEPYFDDSYTGSYANGSITMTPAHPDQHFTTKGTFDNTNGNLTLDVAGKGDCTGFWSDTEGGAVMDCRPNYLPLSCHVVFQCVDGPCAIKN</sequence>
<keyword evidence="1" id="KW-0732">Signal</keyword>
<dbReference type="Proteomes" id="UP000241769">
    <property type="component" value="Unassembled WGS sequence"/>
</dbReference>
<comment type="caution">
    <text evidence="2">The sequence shown here is derived from an EMBL/GenBank/DDBJ whole genome shotgun (WGS) entry which is preliminary data.</text>
</comment>
<dbReference type="InParanoid" id="A0A2P6NX98"/>
<evidence type="ECO:0000313" key="2">
    <source>
        <dbReference type="EMBL" id="PRP88581.1"/>
    </source>
</evidence>
<evidence type="ECO:0000256" key="1">
    <source>
        <dbReference type="SAM" id="SignalP"/>
    </source>
</evidence>
<feature type="signal peptide" evidence="1">
    <location>
        <begin position="1"/>
        <end position="17"/>
    </location>
</feature>
<reference evidence="2 3" key="1">
    <citation type="journal article" date="2018" name="Genome Biol. Evol.">
        <title>Multiple Roots of Fruiting Body Formation in Amoebozoa.</title>
        <authorList>
            <person name="Hillmann F."/>
            <person name="Forbes G."/>
            <person name="Novohradska S."/>
            <person name="Ferling I."/>
            <person name="Riege K."/>
            <person name="Groth M."/>
            <person name="Westermann M."/>
            <person name="Marz M."/>
            <person name="Spaller T."/>
            <person name="Winckler T."/>
            <person name="Schaap P."/>
            <person name="Glockner G."/>
        </authorList>
    </citation>
    <scope>NUCLEOTIDE SEQUENCE [LARGE SCALE GENOMIC DNA]</scope>
    <source>
        <strain evidence="2 3">Jena</strain>
    </source>
</reference>
<dbReference type="AlphaFoldDB" id="A0A2P6NX98"/>
<organism evidence="2 3">
    <name type="scientific">Planoprotostelium fungivorum</name>
    <dbReference type="NCBI Taxonomy" id="1890364"/>
    <lineage>
        <taxon>Eukaryota</taxon>
        <taxon>Amoebozoa</taxon>
        <taxon>Evosea</taxon>
        <taxon>Variosea</taxon>
        <taxon>Cavosteliida</taxon>
        <taxon>Cavosteliaceae</taxon>
        <taxon>Planoprotostelium</taxon>
    </lineage>
</organism>
<evidence type="ECO:0000313" key="3">
    <source>
        <dbReference type="Proteomes" id="UP000241769"/>
    </source>
</evidence>
<protein>
    <submittedName>
        <fullName evidence="2">Uncharacterized protein</fullName>
    </submittedName>
</protein>
<proteinExistence type="predicted"/>